<name>A0A430FSX4_9BIFI</name>
<feature type="transmembrane region" description="Helical" evidence="1">
    <location>
        <begin position="29"/>
        <end position="48"/>
    </location>
</feature>
<gene>
    <name evidence="2" type="ORF">D2E26_0514</name>
</gene>
<dbReference type="RefSeq" id="WP_164515831.1">
    <property type="nucleotide sequence ID" value="NZ_QXGM01000001.1"/>
</dbReference>
<proteinExistence type="predicted"/>
<protein>
    <submittedName>
        <fullName evidence="2">Peptidase A24</fullName>
    </submittedName>
</protein>
<evidence type="ECO:0000313" key="3">
    <source>
        <dbReference type="Proteomes" id="UP000287609"/>
    </source>
</evidence>
<organism evidence="2 3">
    <name type="scientific">Bifidobacterium dolichotidis</name>
    <dbReference type="NCBI Taxonomy" id="2306976"/>
    <lineage>
        <taxon>Bacteria</taxon>
        <taxon>Bacillati</taxon>
        <taxon>Actinomycetota</taxon>
        <taxon>Actinomycetes</taxon>
        <taxon>Bifidobacteriales</taxon>
        <taxon>Bifidobacteriaceae</taxon>
        <taxon>Bifidobacterium</taxon>
    </lineage>
</organism>
<keyword evidence="1" id="KW-0812">Transmembrane</keyword>
<reference evidence="2 3" key="1">
    <citation type="submission" date="2018-09" db="EMBL/GenBank/DDBJ databases">
        <title>Characterization of the phylogenetic diversity of five novel species belonging to the genus Bifidobacterium.</title>
        <authorList>
            <person name="Lugli G.A."/>
            <person name="Duranti S."/>
            <person name="Milani C."/>
        </authorList>
    </citation>
    <scope>NUCLEOTIDE SEQUENCE [LARGE SCALE GENOMIC DNA]</scope>
    <source>
        <strain evidence="2 3">2036B</strain>
    </source>
</reference>
<evidence type="ECO:0000256" key="1">
    <source>
        <dbReference type="SAM" id="Phobius"/>
    </source>
</evidence>
<keyword evidence="3" id="KW-1185">Reference proteome</keyword>
<evidence type="ECO:0000313" key="2">
    <source>
        <dbReference type="EMBL" id="RSX55951.1"/>
    </source>
</evidence>
<dbReference type="Gene3D" id="1.20.120.1220">
    <property type="match status" value="1"/>
</dbReference>
<dbReference type="Proteomes" id="UP000287609">
    <property type="component" value="Unassembled WGS sequence"/>
</dbReference>
<sequence>MNTVAIAPGLICALTACVTDIRALRVPRAVIAAGLVLQTLTFVGLALCNILSWQVLANACFGLISAVTLQYLLARCVPGALGFGDITAVLLLGFIMGPFGLSAFVLWWFCMALYAGTFILIAKRLQHRDVIAYVPVMTMAAITAILGYCCHLI</sequence>
<keyword evidence="1" id="KW-0472">Membrane</keyword>
<feature type="transmembrane region" description="Helical" evidence="1">
    <location>
        <begin position="55"/>
        <end position="74"/>
    </location>
</feature>
<dbReference type="AlphaFoldDB" id="A0A430FSX4"/>
<dbReference type="EMBL" id="QXGM01000001">
    <property type="protein sequence ID" value="RSX55951.1"/>
    <property type="molecule type" value="Genomic_DNA"/>
</dbReference>
<feature type="transmembrane region" description="Helical" evidence="1">
    <location>
        <begin position="86"/>
        <end position="109"/>
    </location>
</feature>
<comment type="caution">
    <text evidence="2">The sequence shown here is derived from an EMBL/GenBank/DDBJ whole genome shotgun (WGS) entry which is preliminary data.</text>
</comment>
<accession>A0A430FSX4</accession>
<feature type="transmembrane region" description="Helical" evidence="1">
    <location>
        <begin position="130"/>
        <end position="148"/>
    </location>
</feature>
<keyword evidence="1" id="KW-1133">Transmembrane helix</keyword>